<reference evidence="3" key="1">
    <citation type="submission" date="2020-09" db="EMBL/GenBank/DDBJ databases">
        <title>Bacillus faecalis sp. nov., a moderately halophilic bacterium isolated from cow faeces.</title>
        <authorList>
            <person name="Jiang L."/>
            <person name="Lee J."/>
        </authorList>
    </citation>
    <scope>NUCLEOTIDE SEQUENCE</scope>
    <source>
        <strain evidence="3">AGMB 02131</strain>
    </source>
</reference>
<dbReference type="PANTHER" id="PTHR46558:SF11">
    <property type="entry name" value="HTH-TYPE TRANSCRIPTIONAL REGULATOR XRE"/>
    <property type="match status" value="1"/>
</dbReference>
<dbReference type="SMART" id="SM00530">
    <property type="entry name" value="HTH_XRE"/>
    <property type="match status" value="1"/>
</dbReference>
<organism evidence="3 4">
    <name type="scientific">Peribacillus faecalis</name>
    <dbReference type="NCBI Taxonomy" id="2772559"/>
    <lineage>
        <taxon>Bacteria</taxon>
        <taxon>Bacillati</taxon>
        <taxon>Bacillota</taxon>
        <taxon>Bacilli</taxon>
        <taxon>Bacillales</taxon>
        <taxon>Bacillaceae</taxon>
        <taxon>Peribacillus</taxon>
    </lineage>
</organism>
<dbReference type="GO" id="GO:0003677">
    <property type="term" value="F:DNA binding"/>
    <property type="evidence" value="ECO:0007669"/>
    <property type="project" value="UniProtKB-KW"/>
</dbReference>
<proteinExistence type="predicted"/>
<feature type="domain" description="HTH cro/C1-type" evidence="2">
    <location>
        <begin position="7"/>
        <end position="61"/>
    </location>
</feature>
<dbReference type="Proteomes" id="UP000602076">
    <property type="component" value="Unassembled WGS sequence"/>
</dbReference>
<dbReference type="SUPFAM" id="SSF47413">
    <property type="entry name" value="lambda repressor-like DNA-binding domains"/>
    <property type="match status" value="1"/>
</dbReference>
<evidence type="ECO:0000256" key="1">
    <source>
        <dbReference type="ARBA" id="ARBA00023125"/>
    </source>
</evidence>
<dbReference type="PANTHER" id="PTHR46558">
    <property type="entry name" value="TRACRIPTIONAL REGULATORY PROTEIN-RELATED-RELATED"/>
    <property type="match status" value="1"/>
</dbReference>
<accession>A0A927D0L6</accession>
<evidence type="ECO:0000259" key="2">
    <source>
        <dbReference type="PROSITE" id="PS50943"/>
    </source>
</evidence>
<protein>
    <submittedName>
        <fullName evidence="3">Helix-turn-helix domain-containing protein</fullName>
    </submittedName>
</protein>
<comment type="caution">
    <text evidence="3">The sequence shown here is derived from an EMBL/GenBank/DDBJ whole genome shotgun (WGS) entry which is preliminary data.</text>
</comment>
<keyword evidence="4" id="KW-1185">Reference proteome</keyword>
<dbReference type="InterPro" id="IPR010982">
    <property type="entry name" value="Lambda_DNA-bd_dom_sf"/>
</dbReference>
<dbReference type="InterPro" id="IPR001387">
    <property type="entry name" value="Cro/C1-type_HTH"/>
</dbReference>
<evidence type="ECO:0000313" key="4">
    <source>
        <dbReference type="Proteomes" id="UP000602076"/>
    </source>
</evidence>
<sequence length="193" mass="21934">MTFGDKLKEARKEAGLSQEQLAEKMSVSRSAVAKWENNKGMPDIENLKSMALLLNKSIDYLLNDESTIDFSEIKEQIVLDDFEVIGKCRSKEDAVVLDKYPNATDIYPLIRSKNLSKTQNILDFLFQPGIFQMADYAADNSAYYLVVNNNKQYLVNVTKEFITSVELAKTITDKKFVVGNNKYKKAAYKIVGY</sequence>
<dbReference type="AlphaFoldDB" id="A0A927D0L6"/>
<dbReference type="PROSITE" id="PS50943">
    <property type="entry name" value="HTH_CROC1"/>
    <property type="match status" value="1"/>
</dbReference>
<keyword evidence="1" id="KW-0238">DNA-binding</keyword>
<evidence type="ECO:0000313" key="3">
    <source>
        <dbReference type="EMBL" id="MBD3108839.1"/>
    </source>
</evidence>
<dbReference type="CDD" id="cd00093">
    <property type="entry name" value="HTH_XRE"/>
    <property type="match status" value="1"/>
</dbReference>
<name>A0A927D0L6_9BACI</name>
<dbReference type="Pfam" id="PF01381">
    <property type="entry name" value="HTH_3"/>
    <property type="match status" value="1"/>
</dbReference>
<dbReference type="RefSeq" id="WP_190998365.1">
    <property type="nucleotide sequence ID" value="NZ_JACXSI010000023.1"/>
</dbReference>
<gene>
    <name evidence="3" type="ORF">IEO70_10725</name>
</gene>
<dbReference type="Gene3D" id="1.10.260.40">
    <property type="entry name" value="lambda repressor-like DNA-binding domains"/>
    <property type="match status" value="1"/>
</dbReference>
<dbReference type="EMBL" id="JACXSI010000023">
    <property type="protein sequence ID" value="MBD3108839.1"/>
    <property type="molecule type" value="Genomic_DNA"/>
</dbReference>